<dbReference type="GO" id="GO:0008967">
    <property type="term" value="F:phosphoglycolate phosphatase activity"/>
    <property type="evidence" value="ECO:0007669"/>
    <property type="project" value="TreeGrafter"/>
</dbReference>
<proteinExistence type="predicted"/>
<dbReference type="EMBL" id="FWXV01000017">
    <property type="protein sequence ID" value="SMD26825.1"/>
    <property type="molecule type" value="Genomic_DNA"/>
</dbReference>
<dbReference type="SUPFAM" id="SSF56784">
    <property type="entry name" value="HAD-like"/>
    <property type="match status" value="1"/>
</dbReference>
<keyword evidence="2" id="KW-1185">Reference proteome</keyword>
<dbReference type="PANTHER" id="PTHR43434:SF1">
    <property type="entry name" value="PHOSPHOGLYCOLATE PHOSPHATASE"/>
    <property type="match status" value="1"/>
</dbReference>
<dbReference type="RefSeq" id="WP_235039322.1">
    <property type="nucleotide sequence ID" value="NZ_FWXV01000017.1"/>
</dbReference>
<gene>
    <name evidence="1" type="ORF">SAMN05661093_10412</name>
</gene>
<dbReference type="AlphaFoldDB" id="A0A1W2FY24"/>
<dbReference type="SFLD" id="SFLDG01129">
    <property type="entry name" value="C1.5:_HAD__Beta-PGM__Phosphata"/>
    <property type="match status" value="1"/>
</dbReference>
<protein>
    <submittedName>
        <fullName evidence="1">Phosphoglycolate phosphatase</fullName>
    </submittedName>
</protein>
<dbReference type="GO" id="GO:0006281">
    <property type="term" value="P:DNA repair"/>
    <property type="evidence" value="ECO:0007669"/>
    <property type="project" value="TreeGrafter"/>
</dbReference>
<evidence type="ECO:0000313" key="1">
    <source>
        <dbReference type="EMBL" id="SMD26825.1"/>
    </source>
</evidence>
<dbReference type="Gene3D" id="3.40.50.1000">
    <property type="entry name" value="HAD superfamily/HAD-like"/>
    <property type="match status" value="1"/>
</dbReference>
<dbReference type="SFLD" id="SFLDS00003">
    <property type="entry name" value="Haloacid_Dehalogenase"/>
    <property type="match status" value="1"/>
</dbReference>
<dbReference type="InterPro" id="IPR036412">
    <property type="entry name" value="HAD-like_sf"/>
</dbReference>
<dbReference type="GO" id="GO:0005829">
    <property type="term" value="C:cytosol"/>
    <property type="evidence" value="ECO:0007669"/>
    <property type="project" value="TreeGrafter"/>
</dbReference>
<name>A0A1W2FY24_KIBAR</name>
<sequence>MTVTVGFDLDMTLIDPRQGIVKAIAALAEETGLSLDGEYIAANMGPPLRDMFLSIGIPEDRIDTSVARFRATYPEIVIPTTVPMPGAAAALKAVRAAGGQTLIVTAKYQRNAELHVEALGWEVDHLIGDLWSAGKADALKLHGAGVYVGDHIGDMKGAAAAGAVAVGVTTGPCDAAMLTEAGADVVLSSLVEFPAWFNDAAPR</sequence>
<organism evidence="1 2">
    <name type="scientific">Kibdelosporangium aridum</name>
    <dbReference type="NCBI Taxonomy" id="2030"/>
    <lineage>
        <taxon>Bacteria</taxon>
        <taxon>Bacillati</taxon>
        <taxon>Actinomycetota</taxon>
        <taxon>Actinomycetes</taxon>
        <taxon>Pseudonocardiales</taxon>
        <taxon>Pseudonocardiaceae</taxon>
        <taxon>Kibdelosporangium</taxon>
    </lineage>
</organism>
<dbReference type="Pfam" id="PF13419">
    <property type="entry name" value="HAD_2"/>
    <property type="match status" value="1"/>
</dbReference>
<accession>A0A1W2FY24</accession>
<dbReference type="PANTHER" id="PTHR43434">
    <property type="entry name" value="PHOSPHOGLYCOLATE PHOSPHATASE"/>
    <property type="match status" value="1"/>
</dbReference>
<reference evidence="1 2" key="1">
    <citation type="submission" date="2017-04" db="EMBL/GenBank/DDBJ databases">
        <authorList>
            <person name="Afonso C.L."/>
            <person name="Miller P.J."/>
            <person name="Scott M.A."/>
            <person name="Spackman E."/>
            <person name="Goraichik I."/>
            <person name="Dimitrov K.M."/>
            <person name="Suarez D.L."/>
            <person name="Swayne D.E."/>
        </authorList>
    </citation>
    <scope>NUCLEOTIDE SEQUENCE [LARGE SCALE GENOMIC DNA]</scope>
    <source>
        <strain evidence="1 2">DSM 43828</strain>
    </source>
</reference>
<dbReference type="InterPro" id="IPR050155">
    <property type="entry name" value="HAD-like_hydrolase_sf"/>
</dbReference>
<dbReference type="InterPro" id="IPR023214">
    <property type="entry name" value="HAD_sf"/>
</dbReference>
<dbReference type="Gene3D" id="1.10.150.240">
    <property type="entry name" value="Putative phosphatase, domain 2"/>
    <property type="match status" value="1"/>
</dbReference>
<evidence type="ECO:0000313" key="2">
    <source>
        <dbReference type="Proteomes" id="UP000192674"/>
    </source>
</evidence>
<dbReference type="InterPro" id="IPR023198">
    <property type="entry name" value="PGP-like_dom2"/>
</dbReference>
<dbReference type="InterPro" id="IPR041492">
    <property type="entry name" value="HAD_2"/>
</dbReference>
<dbReference type="Proteomes" id="UP000192674">
    <property type="component" value="Unassembled WGS sequence"/>
</dbReference>